<keyword evidence="6" id="KW-0752">Steroid biosynthesis</keyword>
<evidence type="ECO:0000256" key="3">
    <source>
        <dbReference type="ARBA" id="ARBA00022516"/>
    </source>
</evidence>
<dbReference type="NCBIfam" id="TIGR01240">
    <property type="entry name" value="mevDPdecarb"/>
    <property type="match status" value="1"/>
</dbReference>
<dbReference type="GO" id="GO:0005829">
    <property type="term" value="C:cytosol"/>
    <property type="evidence" value="ECO:0007669"/>
    <property type="project" value="InterPro"/>
</dbReference>
<evidence type="ECO:0000256" key="4">
    <source>
        <dbReference type="ARBA" id="ARBA00022741"/>
    </source>
</evidence>
<keyword evidence="4" id="KW-0547">Nucleotide-binding</keyword>
<dbReference type="InterPro" id="IPR014721">
    <property type="entry name" value="Ribsml_uS5_D2-typ_fold_subgr"/>
</dbReference>
<dbReference type="PANTHER" id="PTHR10977:SF6">
    <property type="entry name" value="DIPHOSPHOMEVALONATE DECARBOXYLASE"/>
    <property type="match status" value="1"/>
</dbReference>
<dbReference type="STRING" id="4572.M7ZVI0"/>
<gene>
    <name evidence="14" type="ORF">TRIUR3_34959</name>
</gene>
<keyword evidence="5" id="KW-0067">ATP-binding</keyword>
<dbReference type="InterPro" id="IPR029765">
    <property type="entry name" value="Mev_diP_decarb"/>
</dbReference>
<evidence type="ECO:0000256" key="10">
    <source>
        <dbReference type="ARBA" id="ARBA00023221"/>
    </source>
</evidence>
<dbReference type="Gene3D" id="3.30.70.890">
    <property type="entry name" value="GHMP kinase, C-terminal domain"/>
    <property type="match status" value="1"/>
</dbReference>
<evidence type="ECO:0000256" key="9">
    <source>
        <dbReference type="ARBA" id="ARBA00023166"/>
    </source>
</evidence>
<dbReference type="GO" id="GO:0019287">
    <property type="term" value="P:isopentenyl diphosphate biosynthetic process, mevalonate pathway"/>
    <property type="evidence" value="ECO:0007669"/>
    <property type="project" value="InterPro"/>
</dbReference>
<sequence>MLPLTISGRVHKSRHQFHVLAALNQEIALSGGRFQNCLREIRKRARDVEDEKKGINIKKEDWEKLHVHIASYNNFPTAAGLASSAAGFACLVFTLGKLMNVNEDYGELSSIARQGSGSACRSIYGGFVKWCMGKNNDGSDSMAVQLVDESHWDDLVIIIAVVSSKQKETSSTSGMRDTVETSPLLQYRAQTVVPGRILKMEEAIKKHDFESFARLTCADSNQFHAVCLDTSPPIFYMNDTSHSTEIPELRIALSTNCRIISLVEKWNHSEGTPQGSKIRLVKLCYDMPVQ</sequence>
<dbReference type="Gene3D" id="3.30.230.10">
    <property type="match status" value="1"/>
</dbReference>
<keyword evidence="3" id="KW-0444">Lipid biosynthesis</keyword>
<comment type="similarity">
    <text evidence="1">Belongs to the diphosphomevalonate decarboxylase family.</text>
</comment>
<keyword evidence="10" id="KW-0753">Steroid metabolism</keyword>
<evidence type="ECO:0000256" key="7">
    <source>
        <dbReference type="ARBA" id="ARBA00023011"/>
    </source>
</evidence>
<evidence type="ECO:0000256" key="11">
    <source>
        <dbReference type="ARBA" id="ARBA00023239"/>
    </source>
</evidence>
<dbReference type="EC" id="4.1.1.33" evidence="2"/>
<dbReference type="Pfam" id="PF18376">
    <property type="entry name" value="MDD_C"/>
    <property type="match status" value="1"/>
</dbReference>
<keyword evidence="8" id="KW-0443">Lipid metabolism</keyword>
<dbReference type="GO" id="GO:0005524">
    <property type="term" value="F:ATP binding"/>
    <property type="evidence" value="ECO:0007669"/>
    <property type="project" value="UniProtKB-KW"/>
</dbReference>
<protein>
    <recommendedName>
        <fullName evidence="2">diphosphomevalonate decarboxylase</fullName>
        <ecNumber evidence="2">4.1.1.33</ecNumber>
    </recommendedName>
</protein>
<name>M7ZVI0_TRIUA</name>
<evidence type="ECO:0000256" key="6">
    <source>
        <dbReference type="ARBA" id="ARBA00022955"/>
    </source>
</evidence>
<reference evidence="14" key="1">
    <citation type="journal article" date="2013" name="Nature">
        <title>Draft genome of the wheat A-genome progenitor Triticum urartu.</title>
        <authorList>
            <person name="Ling H.Q."/>
            <person name="Zhao S."/>
            <person name="Liu D."/>
            <person name="Wang J."/>
            <person name="Sun H."/>
            <person name="Zhang C."/>
            <person name="Fan H."/>
            <person name="Li D."/>
            <person name="Dong L."/>
            <person name="Tao Y."/>
            <person name="Gao C."/>
            <person name="Wu H."/>
            <person name="Li Y."/>
            <person name="Cui Y."/>
            <person name="Guo X."/>
            <person name="Zheng S."/>
            <person name="Wang B."/>
            <person name="Yu K."/>
            <person name="Liang Q."/>
            <person name="Yang W."/>
            <person name="Lou X."/>
            <person name="Chen J."/>
            <person name="Feng M."/>
            <person name="Jian J."/>
            <person name="Zhang X."/>
            <person name="Luo G."/>
            <person name="Jiang Y."/>
            <person name="Liu J."/>
            <person name="Wang Z."/>
            <person name="Sha Y."/>
            <person name="Zhang B."/>
            <person name="Wu H."/>
            <person name="Tang D."/>
            <person name="Shen Q."/>
            <person name="Xue P."/>
            <person name="Zou S."/>
            <person name="Wang X."/>
            <person name="Liu X."/>
            <person name="Wang F."/>
            <person name="Yang Y."/>
            <person name="An X."/>
            <person name="Dong Z."/>
            <person name="Zhang K."/>
            <person name="Zhang X."/>
            <person name="Luo M.C."/>
            <person name="Dvorak J."/>
            <person name="Tong Y."/>
            <person name="Wang J."/>
            <person name="Yang H."/>
            <person name="Li Z."/>
            <person name="Wang D."/>
            <person name="Zhang A."/>
            <person name="Wang J."/>
        </authorList>
    </citation>
    <scope>NUCLEOTIDE SEQUENCE</scope>
</reference>
<accession>M7ZVI0</accession>
<dbReference type="InterPro" id="IPR020568">
    <property type="entry name" value="Ribosomal_Su5_D2-typ_SF"/>
</dbReference>
<proteinExistence type="inferred from homology"/>
<evidence type="ECO:0000259" key="13">
    <source>
        <dbReference type="Pfam" id="PF22700"/>
    </source>
</evidence>
<dbReference type="AlphaFoldDB" id="M7ZVI0"/>
<evidence type="ECO:0000256" key="1">
    <source>
        <dbReference type="ARBA" id="ARBA00008831"/>
    </source>
</evidence>
<feature type="domain" description="Mvd1 C-terminal" evidence="12">
    <location>
        <begin position="157"/>
        <end position="243"/>
    </location>
</feature>
<dbReference type="FunFam" id="3.30.230.10:FF:000018">
    <property type="entry name" value="Diphosphomevalonate decarboxylase"/>
    <property type="match status" value="1"/>
</dbReference>
<evidence type="ECO:0000256" key="5">
    <source>
        <dbReference type="ARBA" id="ARBA00022840"/>
    </source>
</evidence>
<dbReference type="GO" id="GO:0016126">
    <property type="term" value="P:sterol biosynthetic process"/>
    <property type="evidence" value="ECO:0007669"/>
    <property type="project" value="UniProtKB-KW"/>
</dbReference>
<organism evidence="14">
    <name type="scientific">Triticum urartu</name>
    <name type="common">Red wild einkorn</name>
    <name type="synonym">Crithodium urartu</name>
    <dbReference type="NCBI Taxonomy" id="4572"/>
    <lineage>
        <taxon>Eukaryota</taxon>
        <taxon>Viridiplantae</taxon>
        <taxon>Streptophyta</taxon>
        <taxon>Embryophyta</taxon>
        <taxon>Tracheophyta</taxon>
        <taxon>Spermatophyta</taxon>
        <taxon>Magnoliopsida</taxon>
        <taxon>Liliopsida</taxon>
        <taxon>Poales</taxon>
        <taxon>Poaceae</taxon>
        <taxon>BOP clade</taxon>
        <taxon>Pooideae</taxon>
        <taxon>Triticodae</taxon>
        <taxon>Triticeae</taxon>
        <taxon>Triticinae</taxon>
        <taxon>Triticum</taxon>
    </lineage>
</organism>
<dbReference type="OMA" id="KSRHQFH"/>
<keyword evidence="9" id="KW-1207">Sterol metabolism</keyword>
<dbReference type="eggNOG" id="KOG2833">
    <property type="taxonomic scope" value="Eukaryota"/>
</dbReference>
<dbReference type="InterPro" id="IPR041431">
    <property type="entry name" value="Mvd1_C"/>
</dbReference>
<evidence type="ECO:0000256" key="8">
    <source>
        <dbReference type="ARBA" id="ARBA00023098"/>
    </source>
</evidence>
<dbReference type="SUPFAM" id="SSF54211">
    <property type="entry name" value="Ribosomal protein S5 domain 2-like"/>
    <property type="match status" value="1"/>
</dbReference>
<dbReference type="EMBL" id="KD066687">
    <property type="protein sequence ID" value="EMS63646.1"/>
    <property type="molecule type" value="Genomic_DNA"/>
</dbReference>
<dbReference type="InterPro" id="IPR053859">
    <property type="entry name" value="MVD-like_N"/>
</dbReference>
<evidence type="ECO:0000256" key="2">
    <source>
        <dbReference type="ARBA" id="ARBA00012296"/>
    </source>
</evidence>
<dbReference type="InterPro" id="IPR036554">
    <property type="entry name" value="GHMP_kinase_C_sf"/>
</dbReference>
<keyword evidence="11" id="KW-0456">Lyase</keyword>
<dbReference type="PANTHER" id="PTHR10977">
    <property type="entry name" value="DIPHOSPHOMEVALONATE DECARBOXYLASE"/>
    <property type="match status" value="1"/>
</dbReference>
<dbReference type="Pfam" id="PF22700">
    <property type="entry name" value="MVD-like_N"/>
    <property type="match status" value="1"/>
</dbReference>
<keyword evidence="7" id="KW-0756">Sterol biosynthesis</keyword>
<dbReference type="GO" id="GO:0004163">
    <property type="term" value="F:diphosphomevalonate decarboxylase activity"/>
    <property type="evidence" value="ECO:0007669"/>
    <property type="project" value="UniProtKB-EC"/>
</dbReference>
<evidence type="ECO:0000259" key="12">
    <source>
        <dbReference type="Pfam" id="PF18376"/>
    </source>
</evidence>
<evidence type="ECO:0000313" key="14">
    <source>
        <dbReference type="EMBL" id="EMS63646.1"/>
    </source>
</evidence>
<dbReference type="SUPFAM" id="SSF55060">
    <property type="entry name" value="GHMP Kinase, C-terminal domain"/>
    <property type="match status" value="1"/>
</dbReference>
<feature type="domain" description="Diphosphomevalonate decarboxylase-like N-terminal" evidence="13">
    <location>
        <begin position="28"/>
        <end position="143"/>
    </location>
</feature>